<keyword evidence="6 18" id="KW-0418">Kinase</keyword>
<dbReference type="RefSeq" id="WP_066139792.1">
    <property type="nucleotide sequence ID" value="NZ_CBCSGM010000001.1"/>
</dbReference>
<keyword evidence="4 18" id="KW-0808">Transferase</keyword>
<dbReference type="GO" id="GO:0007165">
    <property type="term" value="P:signal transduction"/>
    <property type="evidence" value="ECO:0007669"/>
    <property type="project" value="UniProtKB-ARBA"/>
</dbReference>
<feature type="region of interest" description="Disordered" evidence="14">
    <location>
        <begin position="598"/>
        <end position="619"/>
    </location>
</feature>
<proteinExistence type="predicted"/>
<dbReference type="PROSITE" id="PS00108">
    <property type="entry name" value="PROTEIN_KINASE_ST"/>
    <property type="match status" value="1"/>
</dbReference>
<dbReference type="Gene3D" id="3.30.200.20">
    <property type="entry name" value="Phosphorylase Kinase, domain 1"/>
    <property type="match status" value="1"/>
</dbReference>
<dbReference type="InterPro" id="IPR008271">
    <property type="entry name" value="Ser/Thr_kinase_AS"/>
</dbReference>
<dbReference type="GO" id="GO:0005524">
    <property type="term" value="F:ATP binding"/>
    <property type="evidence" value="ECO:0007669"/>
    <property type="project" value="UniProtKB-UniRule"/>
</dbReference>
<dbReference type="AlphaFoldDB" id="A0A2X4W6T5"/>
<feature type="compositionally biased region" description="Basic residues" evidence="14">
    <location>
        <begin position="327"/>
        <end position="341"/>
    </location>
</feature>
<dbReference type="Pfam" id="PF00069">
    <property type="entry name" value="Pkinase"/>
    <property type="match status" value="1"/>
</dbReference>
<evidence type="ECO:0000256" key="3">
    <source>
        <dbReference type="ARBA" id="ARBA00022544"/>
    </source>
</evidence>
<evidence type="ECO:0000256" key="2">
    <source>
        <dbReference type="ARBA" id="ARBA00022527"/>
    </source>
</evidence>
<reference evidence="18 19" key="1">
    <citation type="submission" date="2018-06" db="EMBL/GenBank/DDBJ databases">
        <authorList>
            <consortium name="Pathogen Informatics"/>
            <person name="Doyle S."/>
        </authorList>
    </citation>
    <scope>NUCLEOTIDE SEQUENCE [LARGE SCALE GENOMIC DNA]</scope>
    <source>
        <strain evidence="18 19">NCTC4824</strain>
    </source>
</reference>
<evidence type="ECO:0000259" key="16">
    <source>
        <dbReference type="PROSITE" id="PS50011"/>
    </source>
</evidence>
<keyword evidence="15" id="KW-1133">Transmembrane helix</keyword>
<feature type="domain" description="PASTA" evidence="17">
    <location>
        <begin position="442"/>
        <end position="509"/>
    </location>
</feature>
<protein>
    <recommendedName>
        <fullName evidence="12">Serine/threonine-protein kinase PrkC</fullName>
        <ecNumber evidence="1">2.7.11.1</ecNumber>
    </recommendedName>
</protein>
<dbReference type="KEGG" id="blen:NCTC4824_02711"/>
<keyword evidence="3" id="KW-0309">Germination</keyword>
<feature type="region of interest" description="Disordered" evidence="14">
    <location>
        <begin position="300"/>
        <end position="341"/>
    </location>
</feature>
<evidence type="ECO:0000256" key="12">
    <source>
        <dbReference type="ARBA" id="ARBA00070041"/>
    </source>
</evidence>
<dbReference type="PROSITE" id="PS00107">
    <property type="entry name" value="PROTEIN_KINASE_ATP"/>
    <property type="match status" value="1"/>
</dbReference>
<accession>A0A2X4W6T5</accession>
<keyword evidence="19" id="KW-1185">Reference proteome</keyword>
<dbReference type="Proteomes" id="UP000249134">
    <property type="component" value="Chromosome 1"/>
</dbReference>
<evidence type="ECO:0000256" key="11">
    <source>
        <dbReference type="ARBA" id="ARBA00060432"/>
    </source>
</evidence>
<dbReference type="InterPro" id="IPR000719">
    <property type="entry name" value="Prot_kinase_dom"/>
</dbReference>
<evidence type="ECO:0000256" key="15">
    <source>
        <dbReference type="SAM" id="Phobius"/>
    </source>
</evidence>
<dbReference type="GO" id="GO:0004674">
    <property type="term" value="F:protein serine/threonine kinase activity"/>
    <property type="evidence" value="ECO:0007669"/>
    <property type="project" value="UniProtKB-KW"/>
</dbReference>
<comment type="subcellular location">
    <subcellularLocation>
        <location evidence="11">Spore membrane</location>
        <topology evidence="11">Single-pass type II membrane protein</topology>
    </subcellularLocation>
</comment>
<feature type="compositionally biased region" description="Basic and acidic residues" evidence="14">
    <location>
        <begin position="310"/>
        <end position="326"/>
    </location>
</feature>
<evidence type="ECO:0000256" key="6">
    <source>
        <dbReference type="ARBA" id="ARBA00022777"/>
    </source>
</evidence>
<dbReference type="GO" id="GO:0071224">
    <property type="term" value="P:cellular response to peptidoglycan"/>
    <property type="evidence" value="ECO:0007669"/>
    <property type="project" value="UniProtKB-ARBA"/>
</dbReference>
<dbReference type="CDD" id="cd06577">
    <property type="entry name" value="PASTA_pknB"/>
    <property type="match status" value="3"/>
</dbReference>
<dbReference type="InterPro" id="IPR011009">
    <property type="entry name" value="Kinase-like_dom_sf"/>
</dbReference>
<evidence type="ECO:0000259" key="17">
    <source>
        <dbReference type="PROSITE" id="PS51178"/>
    </source>
</evidence>
<name>A0A2X4W6T5_LEDLE</name>
<evidence type="ECO:0000313" key="19">
    <source>
        <dbReference type="Proteomes" id="UP000249134"/>
    </source>
</evidence>
<evidence type="ECO:0000256" key="7">
    <source>
        <dbReference type="ARBA" id="ARBA00022840"/>
    </source>
</evidence>
<dbReference type="STRING" id="1348624.GCA_001591545_01761"/>
<sequence length="682" mass="75727">MLIGRRISGRYKILRMIGGGGMANVYLAHDIILEREVAVKVLRLDFATEDEFIRRFQREAQAATSLNHENIVNIFDVGEESDIYYIVMEYVDGMTLKQFIQQNHPVSIEKTIDIMKQLTSAVDHAHQNHIVHRDIKPQNILIDHDGHVMITDFGIAMALSSTSITKTNAVLGSVHYLSPEQARGGMATKKSDIYSIGIVMFELLTGRLPFSGESAVSIALKHLQSDTPSPSRWNPDIPQSVENIVLKATAKDPFLRYETTEEMGSDLESALNPERINEPKFVIPEDMDATKAIPVIVDHQPYNHNGNTVPHEKDQSTVKSSKDKVKQKPKKKTKNKKGDKTKRKKKWPWIIGSIIMLLLLSLLIYVIALPAIFNSQNVPVPDVSGEDYDDAVLKLVDAGLVVDQSIDTSSEEFPEGVVIKTDPKANNKVKKGSTVNVYISSGKEKFRLSDYRGKQFEAITQLLDDEGFQDITSEPRHDDSPAGTILEQEPGVDVEVVPEETTLNFIVSAGEEKITLKDLQGNNIKGLESYEESSGLQIDMSSEEFNDNVDAGLVISQDPAPGTELTKGSKVKVVISKGQEAIPPKTVTKEINITYEPKEPEAPVKPGEEGETGGEVKAEPQEIKIFIEDMNNSMTVPAKTIMIEGPVTEQIELTVEKGKKAGYKVVRDNEVIIEEEVEYPED</sequence>
<dbReference type="SMART" id="SM00220">
    <property type="entry name" value="S_TKc"/>
    <property type="match status" value="1"/>
</dbReference>
<dbReference type="CDD" id="cd14014">
    <property type="entry name" value="STKc_PknB_like"/>
    <property type="match status" value="1"/>
</dbReference>
<evidence type="ECO:0000256" key="1">
    <source>
        <dbReference type="ARBA" id="ARBA00012513"/>
    </source>
</evidence>
<dbReference type="Gene3D" id="3.30.10.20">
    <property type="match status" value="3"/>
</dbReference>
<evidence type="ECO:0000256" key="10">
    <source>
        <dbReference type="ARBA" id="ARBA00048679"/>
    </source>
</evidence>
<dbReference type="Pfam" id="PF03793">
    <property type="entry name" value="PASTA"/>
    <property type="match status" value="3"/>
</dbReference>
<keyword evidence="7 13" id="KW-0067">ATP-binding</keyword>
<organism evidence="18 19">
    <name type="scientific">Lederbergia lenta</name>
    <name type="common">Bacillus lentus</name>
    <dbReference type="NCBI Taxonomy" id="1467"/>
    <lineage>
        <taxon>Bacteria</taxon>
        <taxon>Bacillati</taxon>
        <taxon>Bacillota</taxon>
        <taxon>Bacilli</taxon>
        <taxon>Bacillales</taxon>
        <taxon>Bacillaceae</taxon>
        <taxon>Lederbergia</taxon>
    </lineage>
</organism>
<dbReference type="PANTHER" id="PTHR43289:SF34">
    <property type="entry name" value="SERINE_THREONINE-PROTEIN KINASE YBDM-RELATED"/>
    <property type="match status" value="1"/>
</dbReference>
<feature type="domain" description="Protein kinase" evidence="16">
    <location>
        <begin position="11"/>
        <end position="271"/>
    </location>
</feature>
<evidence type="ECO:0000256" key="8">
    <source>
        <dbReference type="ARBA" id="ARBA00022968"/>
    </source>
</evidence>
<feature type="transmembrane region" description="Helical" evidence="15">
    <location>
        <begin position="347"/>
        <end position="373"/>
    </location>
</feature>
<keyword evidence="8" id="KW-0735">Signal-anchor</keyword>
<dbReference type="PROSITE" id="PS51178">
    <property type="entry name" value="PASTA"/>
    <property type="match status" value="3"/>
</dbReference>
<dbReference type="FunFam" id="3.30.200.20:FF:000035">
    <property type="entry name" value="Serine/threonine protein kinase Stk1"/>
    <property type="match status" value="1"/>
</dbReference>
<dbReference type="NCBIfam" id="NF033483">
    <property type="entry name" value="PknB_PASTA_kin"/>
    <property type="match status" value="1"/>
</dbReference>
<dbReference type="EC" id="2.7.11.1" evidence="1"/>
<dbReference type="PANTHER" id="PTHR43289">
    <property type="entry name" value="MITOGEN-ACTIVATED PROTEIN KINASE KINASE KINASE 20-RELATED"/>
    <property type="match status" value="1"/>
</dbReference>
<dbReference type="Pfam" id="PF21160">
    <property type="entry name" value="PrkC-like_PASTA-like"/>
    <property type="match status" value="1"/>
</dbReference>
<dbReference type="EMBL" id="LS483476">
    <property type="protein sequence ID" value="SQI60357.1"/>
    <property type="molecule type" value="Genomic_DNA"/>
</dbReference>
<evidence type="ECO:0000256" key="14">
    <source>
        <dbReference type="SAM" id="MobiDB-lite"/>
    </source>
</evidence>
<gene>
    <name evidence="18" type="primary">prkC</name>
    <name evidence="18" type="ORF">NCTC4824_02711</name>
</gene>
<keyword evidence="15" id="KW-0812">Transmembrane</keyword>
<dbReference type="SMART" id="SM00740">
    <property type="entry name" value="PASTA"/>
    <property type="match status" value="3"/>
</dbReference>
<dbReference type="SUPFAM" id="SSF56112">
    <property type="entry name" value="Protein kinase-like (PK-like)"/>
    <property type="match status" value="1"/>
</dbReference>
<dbReference type="InterPro" id="IPR017441">
    <property type="entry name" value="Protein_kinase_ATP_BS"/>
</dbReference>
<comment type="catalytic activity">
    <reaction evidence="9">
        <text>L-threonyl-[protein] + ATP = O-phospho-L-threonyl-[protein] + ADP + H(+)</text>
        <dbReference type="Rhea" id="RHEA:46608"/>
        <dbReference type="Rhea" id="RHEA-COMP:11060"/>
        <dbReference type="Rhea" id="RHEA-COMP:11605"/>
        <dbReference type="ChEBI" id="CHEBI:15378"/>
        <dbReference type="ChEBI" id="CHEBI:30013"/>
        <dbReference type="ChEBI" id="CHEBI:30616"/>
        <dbReference type="ChEBI" id="CHEBI:61977"/>
        <dbReference type="ChEBI" id="CHEBI:456216"/>
        <dbReference type="EC" id="2.7.11.1"/>
    </reaction>
</comment>
<dbReference type="PROSITE" id="PS50011">
    <property type="entry name" value="PROTEIN_KINASE_DOM"/>
    <property type="match status" value="1"/>
</dbReference>
<evidence type="ECO:0000256" key="13">
    <source>
        <dbReference type="PROSITE-ProRule" id="PRU10141"/>
    </source>
</evidence>
<evidence type="ECO:0000256" key="9">
    <source>
        <dbReference type="ARBA" id="ARBA00047899"/>
    </source>
</evidence>
<dbReference type="InterPro" id="IPR005543">
    <property type="entry name" value="PASTA_dom"/>
</dbReference>
<feature type="domain" description="PASTA" evidence="17">
    <location>
        <begin position="374"/>
        <end position="441"/>
    </location>
</feature>
<feature type="binding site" evidence="13">
    <location>
        <position position="40"/>
    </location>
    <ligand>
        <name>ATP</name>
        <dbReference type="ChEBI" id="CHEBI:30616"/>
    </ligand>
</feature>
<keyword evidence="2 18" id="KW-0723">Serine/threonine-protein kinase</keyword>
<evidence type="ECO:0000256" key="5">
    <source>
        <dbReference type="ARBA" id="ARBA00022741"/>
    </source>
</evidence>
<dbReference type="GO" id="GO:0009847">
    <property type="term" value="P:spore germination"/>
    <property type="evidence" value="ECO:0007669"/>
    <property type="project" value="UniProtKB-ARBA"/>
</dbReference>
<comment type="catalytic activity">
    <reaction evidence="10">
        <text>L-seryl-[protein] + ATP = O-phospho-L-seryl-[protein] + ADP + H(+)</text>
        <dbReference type="Rhea" id="RHEA:17989"/>
        <dbReference type="Rhea" id="RHEA-COMP:9863"/>
        <dbReference type="Rhea" id="RHEA-COMP:11604"/>
        <dbReference type="ChEBI" id="CHEBI:15378"/>
        <dbReference type="ChEBI" id="CHEBI:29999"/>
        <dbReference type="ChEBI" id="CHEBI:30616"/>
        <dbReference type="ChEBI" id="CHEBI:83421"/>
        <dbReference type="ChEBI" id="CHEBI:456216"/>
        <dbReference type="EC" id="2.7.11.1"/>
    </reaction>
</comment>
<dbReference type="Gene3D" id="2.60.40.2560">
    <property type="match status" value="1"/>
</dbReference>
<dbReference type="GO" id="GO:0106310">
    <property type="term" value="F:protein serine kinase activity"/>
    <property type="evidence" value="ECO:0007669"/>
    <property type="project" value="RHEA"/>
</dbReference>
<feature type="domain" description="PASTA" evidence="17">
    <location>
        <begin position="510"/>
        <end position="577"/>
    </location>
</feature>
<keyword evidence="15" id="KW-0472">Membrane</keyword>
<keyword evidence="5 13" id="KW-0547">Nucleotide-binding</keyword>
<evidence type="ECO:0000256" key="4">
    <source>
        <dbReference type="ARBA" id="ARBA00022679"/>
    </source>
</evidence>
<evidence type="ECO:0000313" key="18">
    <source>
        <dbReference type="EMBL" id="SQI60357.1"/>
    </source>
</evidence>
<dbReference type="FunFam" id="1.10.510.10:FF:000021">
    <property type="entry name" value="Serine/threonine protein kinase"/>
    <property type="match status" value="1"/>
</dbReference>
<dbReference type="Gene3D" id="1.10.510.10">
    <property type="entry name" value="Transferase(Phosphotransferase) domain 1"/>
    <property type="match status" value="1"/>
</dbReference>